<feature type="transmembrane region" description="Helical" evidence="7">
    <location>
        <begin position="99"/>
        <end position="116"/>
    </location>
</feature>
<dbReference type="Proteomes" id="UP000005926">
    <property type="component" value="Unassembled WGS sequence"/>
</dbReference>
<protein>
    <submittedName>
        <fullName evidence="9">Putative bacteriochlorophyll 4-vinyl reductase</fullName>
    </submittedName>
</protein>
<keyword evidence="4 7" id="KW-0812">Transmembrane</keyword>
<dbReference type="AlphaFoldDB" id="C8NH81"/>
<proteinExistence type="predicted"/>
<evidence type="ECO:0000259" key="8">
    <source>
        <dbReference type="PROSITE" id="PS50850"/>
    </source>
</evidence>
<feature type="transmembrane region" description="Helical" evidence="7">
    <location>
        <begin position="40"/>
        <end position="65"/>
    </location>
</feature>
<evidence type="ECO:0000256" key="4">
    <source>
        <dbReference type="ARBA" id="ARBA00022692"/>
    </source>
</evidence>
<keyword evidence="5 7" id="KW-1133">Transmembrane helix</keyword>
<dbReference type="Gene3D" id="1.20.1250.20">
    <property type="entry name" value="MFS general substrate transporter like domains"/>
    <property type="match status" value="1"/>
</dbReference>
<evidence type="ECO:0000256" key="3">
    <source>
        <dbReference type="ARBA" id="ARBA00022475"/>
    </source>
</evidence>
<keyword evidence="10" id="KW-1185">Reference proteome</keyword>
<feature type="transmembrane region" description="Helical" evidence="7">
    <location>
        <begin position="250"/>
        <end position="269"/>
    </location>
</feature>
<dbReference type="PANTHER" id="PTHR43266:SF2">
    <property type="entry name" value="MAJOR FACILITATOR SUPERFAMILY (MFS) PROFILE DOMAIN-CONTAINING PROTEIN"/>
    <property type="match status" value="1"/>
</dbReference>
<dbReference type="InterPro" id="IPR011701">
    <property type="entry name" value="MFS"/>
</dbReference>
<evidence type="ECO:0000256" key="6">
    <source>
        <dbReference type="ARBA" id="ARBA00023136"/>
    </source>
</evidence>
<dbReference type="PANTHER" id="PTHR43266">
    <property type="entry name" value="MACROLIDE-EFFLUX PROTEIN"/>
    <property type="match status" value="1"/>
</dbReference>
<feature type="transmembrane region" description="Helical" evidence="7">
    <location>
        <begin position="307"/>
        <end position="327"/>
    </location>
</feature>
<dbReference type="InterPro" id="IPR036259">
    <property type="entry name" value="MFS_trans_sf"/>
</dbReference>
<comment type="caution">
    <text evidence="9">The sequence shown here is derived from an EMBL/GenBank/DDBJ whole genome shotgun (WGS) entry which is preliminary data.</text>
</comment>
<dbReference type="Pfam" id="PF07690">
    <property type="entry name" value="MFS_1"/>
    <property type="match status" value="1"/>
</dbReference>
<evidence type="ECO:0000256" key="1">
    <source>
        <dbReference type="ARBA" id="ARBA00004651"/>
    </source>
</evidence>
<dbReference type="EMBL" id="ACKZ01000020">
    <property type="protein sequence ID" value="EEW37058.1"/>
    <property type="molecule type" value="Genomic_DNA"/>
</dbReference>
<dbReference type="GO" id="GO:0022857">
    <property type="term" value="F:transmembrane transporter activity"/>
    <property type="evidence" value="ECO:0007669"/>
    <property type="project" value="InterPro"/>
</dbReference>
<feature type="transmembrane region" description="Helical" evidence="7">
    <location>
        <begin position="339"/>
        <end position="361"/>
    </location>
</feature>
<dbReference type="CDD" id="cd06173">
    <property type="entry name" value="MFS_MefA_like"/>
    <property type="match status" value="1"/>
</dbReference>
<gene>
    <name evidence="9" type="ORF">HMPREF0444_1276</name>
</gene>
<dbReference type="HOGENOM" id="CLU_034180_16_0_9"/>
<evidence type="ECO:0000256" key="7">
    <source>
        <dbReference type="SAM" id="Phobius"/>
    </source>
</evidence>
<dbReference type="GeneID" id="78412025"/>
<evidence type="ECO:0000256" key="2">
    <source>
        <dbReference type="ARBA" id="ARBA00022448"/>
    </source>
</evidence>
<dbReference type="SUPFAM" id="SSF103473">
    <property type="entry name" value="MFS general substrate transporter"/>
    <property type="match status" value="1"/>
</dbReference>
<keyword evidence="2" id="KW-0813">Transport</keyword>
<name>C8NH81_9LACT</name>
<reference evidence="9 10" key="1">
    <citation type="submission" date="2009-08" db="EMBL/GenBank/DDBJ databases">
        <authorList>
            <person name="Muzny D."/>
            <person name="Qin X."/>
            <person name="Deng J."/>
            <person name="Jiang H."/>
            <person name="Liu Y."/>
            <person name="Qu J."/>
            <person name="Song X.-Z."/>
            <person name="Zhang L."/>
            <person name="Thornton R."/>
            <person name="Coyle M."/>
            <person name="Francisco L."/>
            <person name="Jackson L."/>
            <person name="Javaid M."/>
            <person name="Korchina V."/>
            <person name="Kovar C."/>
            <person name="Mata R."/>
            <person name="Mathew T."/>
            <person name="Ngo R."/>
            <person name="Nguyen L."/>
            <person name="Nguyen N."/>
            <person name="Okwuonu G."/>
            <person name="Ongeri F."/>
            <person name="Pham C."/>
            <person name="Simmons D."/>
            <person name="Wilczek-Boney K."/>
            <person name="Hale W."/>
            <person name="Jakkamsetti A."/>
            <person name="Pham P."/>
            <person name="Ruth R."/>
            <person name="San Lucas F."/>
            <person name="Warren J."/>
            <person name="Zhang J."/>
            <person name="Zhao Z."/>
            <person name="Zhou C."/>
            <person name="Zhu D."/>
            <person name="Lee S."/>
            <person name="Bess C."/>
            <person name="Blankenburg K."/>
            <person name="Forbes L."/>
            <person name="Fu Q."/>
            <person name="Gubbala S."/>
            <person name="Hirani K."/>
            <person name="Jayaseelan J.C."/>
            <person name="Lara F."/>
            <person name="Munidasa M."/>
            <person name="Palculict T."/>
            <person name="Patil S."/>
            <person name="Pu L.-L."/>
            <person name="Saada N."/>
            <person name="Tang L."/>
            <person name="Weissenberger G."/>
            <person name="Zhu Y."/>
            <person name="Hemphill L."/>
            <person name="Shang Y."/>
            <person name="Youmans B."/>
            <person name="Ayvaz T."/>
            <person name="Ross M."/>
            <person name="Santibanez J."/>
            <person name="Aqrawi P."/>
            <person name="Gross S."/>
            <person name="Joshi V."/>
            <person name="Fowler G."/>
            <person name="Nazareth L."/>
            <person name="Reid J."/>
            <person name="Worley K."/>
            <person name="Petrosino J."/>
            <person name="Highlander S."/>
            <person name="Gibbs R."/>
        </authorList>
    </citation>
    <scope>NUCLEOTIDE SEQUENCE [LARGE SCALE GENOMIC DNA]</scope>
    <source>
        <strain evidence="9 10">ATCC 49175</strain>
    </source>
</reference>
<feature type="transmembrane region" description="Helical" evidence="7">
    <location>
        <begin position="281"/>
        <end position="301"/>
    </location>
</feature>
<sequence>MSRNFKKFLLLWVGEFISSIGGGLTSFGLGVYIFNQTGSAASMGVVTLLGFLPTLLLGVPAGVLADRYDRRLLMMIGDGLSAIGVIYILVSMWMQEVTLWQICIGVMISSVFSALLDPSYKATITDLLTKEEFSKASGLVSLAGSARYLLSPMIAGLLLSIGDVKWLLIIDICTFFLTVFAAAVVRRGTPSNVSQEPQNFFKSLKDGWTVVRSRRSVLALVFASSFLTLFMGVFQILVEPFVLSFSNAQTLGVTESICASGMLVTAVFLGVKGIKKEYIKALKISLGLAGLFMAIVGFSWQIELLCFFGFLFFSTLPVANNCLDYLIRINIPQDVQGRAWGIIGFISQMGYVVAYATAGLVADTLGTLTGKGVGSGAAMGIIISGILLMFFSIWLFSQKDIKKVEDEEMTSVLGK</sequence>
<dbReference type="STRING" id="638301.HMPREF0444_1276"/>
<feature type="transmembrane region" description="Helical" evidence="7">
    <location>
        <begin position="9"/>
        <end position="34"/>
    </location>
</feature>
<comment type="subcellular location">
    <subcellularLocation>
        <location evidence="1">Cell membrane</location>
        <topology evidence="1">Multi-pass membrane protein</topology>
    </subcellularLocation>
</comment>
<feature type="transmembrane region" description="Helical" evidence="7">
    <location>
        <begin position="217"/>
        <end position="238"/>
    </location>
</feature>
<dbReference type="RefSeq" id="WP_005607579.1">
    <property type="nucleotide sequence ID" value="NZ_CP102283.1"/>
</dbReference>
<keyword evidence="3" id="KW-1003">Cell membrane</keyword>
<feature type="transmembrane region" description="Helical" evidence="7">
    <location>
        <begin position="166"/>
        <end position="185"/>
    </location>
</feature>
<feature type="domain" description="Major facilitator superfamily (MFS) profile" evidence="8">
    <location>
        <begin position="7"/>
        <end position="402"/>
    </location>
</feature>
<evidence type="ECO:0000313" key="10">
    <source>
        <dbReference type="Proteomes" id="UP000005926"/>
    </source>
</evidence>
<dbReference type="eggNOG" id="COG0477">
    <property type="taxonomic scope" value="Bacteria"/>
</dbReference>
<feature type="transmembrane region" description="Helical" evidence="7">
    <location>
        <begin position="137"/>
        <end position="160"/>
    </location>
</feature>
<keyword evidence="6 7" id="KW-0472">Membrane</keyword>
<feature type="transmembrane region" description="Helical" evidence="7">
    <location>
        <begin position="72"/>
        <end position="93"/>
    </location>
</feature>
<evidence type="ECO:0000313" key="9">
    <source>
        <dbReference type="EMBL" id="EEW37058.1"/>
    </source>
</evidence>
<dbReference type="GO" id="GO:0005886">
    <property type="term" value="C:plasma membrane"/>
    <property type="evidence" value="ECO:0007669"/>
    <property type="project" value="UniProtKB-SubCell"/>
</dbReference>
<dbReference type="InterPro" id="IPR020846">
    <property type="entry name" value="MFS_dom"/>
</dbReference>
<evidence type="ECO:0000256" key="5">
    <source>
        <dbReference type="ARBA" id="ARBA00022989"/>
    </source>
</evidence>
<feature type="transmembrane region" description="Helical" evidence="7">
    <location>
        <begin position="373"/>
        <end position="396"/>
    </location>
</feature>
<organism evidence="9 10">
    <name type="scientific">Granulicatella adiacens ATCC 49175</name>
    <dbReference type="NCBI Taxonomy" id="638301"/>
    <lineage>
        <taxon>Bacteria</taxon>
        <taxon>Bacillati</taxon>
        <taxon>Bacillota</taxon>
        <taxon>Bacilli</taxon>
        <taxon>Lactobacillales</taxon>
        <taxon>Carnobacteriaceae</taxon>
        <taxon>Granulicatella</taxon>
    </lineage>
</organism>
<dbReference type="PROSITE" id="PS50850">
    <property type="entry name" value="MFS"/>
    <property type="match status" value="1"/>
</dbReference>
<accession>C8NH81</accession>